<dbReference type="SUPFAM" id="SSF48264">
    <property type="entry name" value="Cytochrome P450"/>
    <property type="match status" value="1"/>
</dbReference>
<evidence type="ECO:0000313" key="10">
    <source>
        <dbReference type="Proteomes" id="UP000284375"/>
    </source>
</evidence>
<dbReference type="PROSITE" id="PS00086">
    <property type="entry name" value="CYTOCHROME_P450"/>
    <property type="match status" value="1"/>
</dbReference>
<feature type="compositionally biased region" description="Basic and acidic residues" evidence="8">
    <location>
        <begin position="1"/>
        <end position="16"/>
    </location>
</feature>
<dbReference type="PANTHER" id="PTHR46300:SF2">
    <property type="entry name" value="CYTOCHROME P450 MONOOXYGENASE ALNH-RELATED"/>
    <property type="match status" value="1"/>
</dbReference>
<dbReference type="Pfam" id="PF00067">
    <property type="entry name" value="p450"/>
    <property type="match status" value="1"/>
</dbReference>
<feature type="binding site" description="axial binding residue" evidence="6">
    <location>
        <position position="540"/>
    </location>
    <ligand>
        <name>heme</name>
        <dbReference type="ChEBI" id="CHEBI:30413"/>
    </ligand>
    <ligandPart>
        <name>Fe</name>
        <dbReference type="ChEBI" id="CHEBI:18248"/>
    </ligandPart>
</feature>
<dbReference type="GO" id="GO:0020037">
    <property type="term" value="F:heme binding"/>
    <property type="evidence" value="ECO:0007669"/>
    <property type="project" value="InterPro"/>
</dbReference>
<dbReference type="Gene3D" id="1.10.630.10">
    <property type="entry name" value="Cytochrome P450"/>
    <property type="match status" value="1"/>
</dbReference>
<reference evidence="9 10" key="1">
    <citation type="submission" date="2015-09" db="EMBL/GenBank/DDBJ databases">
        <title>Host preference determinants of Valsa canker pathogens revealed by comparative genomics.</title>
        <authorList>
            <person name="Yin Z."/>
            <person name="Huang L."/>
        </authorList>
    </citation>
    <scope>NUCLEOTIDE SEQUENCE [LARGE SCALE GENOMIC DNA]</scope>
    <source>
        <strain evidence="9 10">YSFL</strain>
    </source>
</reference>
<keyword evidence="5 7" id="KW-0503">Monooxygenase</keyword>
<organism evidence="9 10">
    <name type="scientific">Cytospora chrysosperma</name>
    <name type="common">Cytospora canker fungus</name>
    <name type="synonym">Sphaeria chrysosperma</name>
    <dbReference type="NCBI Taxonomy" id="252740"/>
    <lineage>
        <taxon>Eukaryota</taxon>
        <taxon>Fungi</taxon>
        <taxon>Dikarya</taxon>
        <taxon>Ascomycota</taxon>
        <taxon>Pezizomycotina</taxon>
        <taxon>Sordariomycetes</taxon>
        <taxon>Sordariomycetidae</taxon>
        <taxon>Diaporthales</taxon>
        <taxon>Cytosporaceae</taxon>
        <taxon>Cytospora</taxon>
    </lineage>
</organism>
<dbReference type="InterPro" id="IPR036396">
    <property type="entry name" value="Cyt_P450_sf"/>
</dbReference>
<comment type="similarity">
    <text evidence="1 7">Belongs to the cytochrome P450 family.</text>
</comment>
<keyword evidence="3 7" id="KW-0560">Oxidoreductase</keyword>
<dbReference type="InterPro" id="IPR050364">
    <property type="entry name" value="Cytochrome_P450_fung"/>
</dbReference>
<dbReference type="PRINTS" id="PR00463">
    <property type="entry name" value="EP450I"/>
</dbReference>
<gene>
    <name evidence="9" type="ORF">VSDG_05467</name>
</gene>
<dbReference type="STRING" id="252740.A0A423VZJ6"/>
<dbReference type="PRINTS" id="PR00385">
    <property type="entry name" value="P450"/>
</dbReference>
<protein>
    <recommendedName>
        <fullName evidence="11">Cytochrome P450</fullName>
    </recommendedName>
</protein>
<dbReference type="InterPro" id="IPR001128">
    <property type="entry name" value="Cyt_P450"/>
</dbReference>
<dbReference type="OrthoDB" id="1103324at2759"/>
<dbReference type="InterPro" id="IPR002401">
    <property type="entry name" value="Cyt_P450_E_grp-I"/>
</dbReference>
<dbReference type="CDD" id="cd11065">
    <property type="entry name" value="CYP64-like"/>
    <property type="match status" value="1"/>
</dbReference>
<name>A0A423VZJ6_CYTCH</name>
<comment type="caution">
    <text evidence="9">The sequence shown here is derived from an EMBL/GenBank/DDBJ whole genome shotgun (WGS) entry which is preliminary data.</text>
</comment>
<evidence type="ECO:0000256" key="8">
    <source>
        <dbReference type="SAM" id="MobiDB-lite"/>
    </source>
</evidence>
<keyword evidence="10" id="KW-1185">Reference proteome</keyword>
<dbReference type="AlphaFoldDB" id="A0A423VZJ6"/>
<evidence type="ECO:0000256" key="3">
    <source>
        <dbReference type="ARBA" id="ARBA00023002"/>
    </source>
</evidence>
<evidence type="ECO:0000256" key="5">
    <source>
        <dbReference type="ARBA" id="ARBA00023033"/>
    </source>
</evidence>
<dbReference type="Proteomes" id="UP000284375">
    <property type="component" value="Unassembled WGS sequence"/>
</dbReference>
<feature type="region of interest" description="Disordered" evidence="8">
    <location>
        <begin position="1"/>
        <end position="21"/>
    </location>
</feature>
<comment type="cofactor">
    <cofactor evidence="6">
        <name>heme</name>
        <dbReference type="ChEBI" id="CHEBI:30413"/>
    </cofactor>
</comment>
<keyword evidence="4 6" id="KW-0408">Iron</keyword>
<keyword evidence="6 7" id="KW-0349">Heme</keyword>
<evidence type="ECO:0000256" key="6">
    <source>
        <dbReference type="PIRSR" id="PIRSR602401-1"/>
    </source>
</evidence>
<accession>A0A423VZJ6</accession>
<evidence type="ECO:0000256" key="2">
    <source>
        <dbReference type="ARBA" id="ARBA00022723"/>
    </source>
</evidence>
<dbReference type="EMBL" id="LJZO01000020">
    <property type="protein sequence ID" value="ROV96497.1"/>
    <property type="molecule type" value="Genomic_DNA"/>
</dbReference>
<feature type="compositionally biased region" description="Basic and acidic residues" evidence="8">
    <location>
        <begin position="496"/>
        <end position="510"/>
    </location>
</feature>
<sequence>MRTFEADRTRETRNENKTTTADQWQRGWQIWYTNLEPLGKPKDQGLSAEAEGIHGPEKTWTATHAIYISQDALFPKGPKPLPYLGNLHQLATTKVFLAFTEWSQSPETSTPDGLVGLRLGPQARAIVLNKWTHVRDLFDSRGKGATYSDRPKMFVADYVIPMPAGADAHLAFAQYGTKWRRARKTIVDFLADKEVEKMANVQDAESSQLMWEFLENCSGGEGDGLAAYRQYVLRYFGAVIFATVFGIRGKDTDSKSKVMRFFDVQDEWAGILDQGQTPPVEIFPWLRYVPDFLTPWKGWKERAGAIKKKHSSLYHELFSETAARLAAGKSEDCFMARLIKDQEAAVGSGKTKDVFTQVELDYIGGFLMEAGADTTAAVFETFILALAAFPEIQRRAQEEVDSVFGPEQMPHMADERNLPFLKACLLEILRWRPPLPTALPHVNTTDDVYQGYSIPKGTTLILNSWAISRDPDEFDDPDSFDPSRFLSNQFGVRSKAAKDQTIEGEKKNGEALDTAAGESSGLSSSGRRQVYAFGAGRRVCAGQKMAEQSSMMTMAKLVWCFDVVPVGDEKPDINIRTAWRDGILTGPNVFRVKYVLRDEKKRTVVQHEWEKADQFLSRFE</sequence>
<dbReference type="InterPro" id="IPR017972">
    <property type="entry name" value="Cyt_P450_CS"/>
</dbReference>
<evidence type="ECO:0000256" key="1">
    <source>
        <dbReference type="ARBA" id="ARBA00010617"/>
    </source>
</evidence>
<evidence type="ECO:0000313" key="9">
    <source>
        <dbReference type="EMBL" id="ROV96497.1"/>
    </source>
</evidence>
<evidence type="ECO:0000256" key="7">
    <source>
        <dbReference type="RuleBase" id="RU000461"/>
    </source>
</evidence>
<keyword evidence="2 6" id="KW-0479">Metal-binding</keyword>
<dbReference type="GO" id="GO:0005506">
    <property type="term" value="F:iron ion binding"/>
    <property type="evidence" value="ECO:0007669"/>
    <property type="project" value="InterPro"/>
</dbReference>
<dbReference type="GO" id="GO:0004497">
    <property type="term" value="F:monooxygenase activity"/>
    <property type="evidence" value="ECO:0007669"/>
    <property type="project" value="UniProtKB-KW"/>
</dbReference>
<evidence type="ECO:0008006" key="11">
    <source>
        <dbReference type="Google" id="ProtNLM"/>
    </source>
</evidence>
<proteinExistence type="inferred from homology"/>
<dbReference type="GO" id="GO:0016705">
    <property type="term" value="F:oxidoreductase activity, acting on paired donors, with incorporation or reduction of molecular oxygen"/>
    <property type="evidence" value="ECO:0007669"/>
    <property type="project" value="InterPro"/>
</dbReference>
<dbReference type="PANTHER" id="PTHR46300">
    <property type="entry name" value="P450, PUTATIVE (EUROFUNG)-RELATED-RELATED"/>
    <property type="match status" value="1"/>
</dbReference>
<evidence type="ECO:0000256" key="4">
    <source>
        <dbReference type="ARBA" id="ARBA00023004"/>
    </source>
</evidence>
<feature type="region of interest" description="Disordered" evidence="8">
    <location>
        <begin position="496"/>
        <end position="524"/>
    </location>
</feature>